<keyword evidence="1" id="KW-0472">Membrane</keyword>
<reference evidence="2 3" key="1">
    <citation type="submission" date="2014-07" db="EMBL/GenBank/DDBJ databases">
        <authorList>
            <person name="Wibberg Daniel"/>
        </authorList>
    </citation>
    <scope>NUCLEOTIDE SEQUENCE [LARGE SCALE GENOMIC DNA]</scope>
</reference>
<proteinExistence type="predicted"/>
<evidence type="ECO:0000313" key="2">
    <source>
        <dbReference type="EMBL" id="CEE03061.1"/>
    </source>
</evidence>
<dbReference type="InterPro" id="IPR050445">
    <property type="entry name" value="Bact_polysacc_biosynth/exp"/>
</dbReference>
<dbReference type="RefSeq" id="WP_034773140.1">
    <property type="nucleotide sequence ID" value="NZ_CCRF01000099.1"/>
</dbReference>
<feature type="transmembrane region" description="Helical" evidence="1">
    <location>
        <begin position="173"/>
        <end position="195"/>
    </location>
</feature>
<feature type="transmembrane region" description="Helical" evidence="1">
    <location>
        <begin position="17"/>
        <end position="36"/>
    </location>
</feature>
<name>A0A090IY85_9BACI</name>
<keyword evidence="1" id="KW-0812">Transmembrane</keyword>
<dbReference type="PANTHER" id="PTHR32309">
    <property type="entry name" value="TYROSINE-PROTEIN KINASE"/>
    <property type="match status" value="1"/>
</dbReference>
<evidence type="ECO:0008006" key="4">
    <source>
        <dbReference type="Google" id="ProtNLM"/>
    </source>
</evidence>
<keyword evidence="1" id="KW-1133">Transmembrane helix</keyword>
<dbReference type="EMBL" id="CCRF01000099">
    <property type="protein sequence ID" value="CEE03061.1"/>
    <property type="molecule type" value="Genomic_DNA"/>
</dbReference>
<dbReference type="Proteomes" id="UP000040576">
    <property type="component" value="Unassembled WGS sequence"/>
</dbReference>
<keyword evidence="3" id="KW-1185">Reference proteome</keyword>
<protein>
    <recommendedName>
        <fullName evidence="4">Polysaccharide chain length determinant N-terminal domain-containing protein</fullName>
    </recommendedName>
</protein>
<evidence type="ECO:0000256" key="1">
    <source>
        <dbReference type="SAM" id="Phobius"/>
    </source>
</evidence>
<accession>A0A090IY85</accession>
<dbReference type="AlphaFoldDB" id="A0A090IY85"/>
<gene>
    <name evidence="2" type="ORF">BT1A1_3279</name>
</gene>
<organism evidence="2 3">
    <name type="scientific">Caldibacillus thermoamylovorans</name>
    <dbReference type="NCBI Taxonomy" id="35841"/>
    <lineage>
        <taxon>Bacteria</taxon>
        <taxon>Bacillati</taxon>
        <taxon>Bacillota</taxon>
        <taxon>Bacilli</taxon>
        <taxon>Bacillales</taxon>
        <taxon>Bacillaceae</taxon>
        <taxon>Caldibacillus</taxon>
    </lineage>
</organism>
<dbReference type="PANTHER" id="PTHR32309:SF31">
    <property type="entry name" value="CAPSULAR EXOPOLYSACCHARIDE FAMILY"/>
    <property type="match status" value="1"/>
</dbReference>
<evidence type="ECO:0000313" key="3">
    <source>
        <dbReference type="Proteomes" id="UP000040576"/>
    </source>
</evidence>
<sequence length="198" mass="22080">MEESTLLSVTLKTFKKFYWLIILTMIIGGIAGRAIASKGPAPSYQANVSIFLKQKQPENMEKQFDDYPRFMNTAILLAKTPVVLDNAIKEAKLKVTANEIQNQITVTNENGSEILNIQVDHEDQTVAPKLANAIAHSLQVVLPKYLDVDTVQIVDPAEEDEVSEILLTRTNEMMVMGVIIGMIIGTILAFILNYMKKK</sequence>